<name>A0ACD6AE82_AVESA</name>
<proteinExistence type="predicted"/>
<accession>A0ACD6AE82</accession>
<sequence>MLLLQTQCSPRLLLCRQCFSPHRPFPSAAFAPHGRLSTAIRAEPELQPPPPTPSISAEEPPDDDGEGPVELRGPTLFSVDDNPTTLQVATSVLLTGAISVFLFRSLRRRARRAKELRVRSGGIEKPKNLSAEALEALRMVSTSPVETDKPPSPIQALLGGIAAGVIALFLYKFASTIEASLNRQTISDNFSVRQITVTIRTIINGLCYLATFVFGINGVGLILYSLQLTFNSLMEDDPSSFPVEKMSEQSIGSTGETKSDSSDMKNSENSKNSTE</sequence>
<organism evidence="1 2">
    <name type="scientific">Avena sativa</name>
    <name type="common">Oat</name>
    <dbReference type="NCBI Taxonomy" id="4498"/>
    <lineage>
        <taxon>Eukaryota</taxon>
        <taxon>Viridiplantae</taxon>
        <taxon>Streptophyta</taxon>
        <taxon>Embryophyta</taxon>
        <taxon>Tracheophyta</taxon>
        <taxon>Spermatophyta</taxon>
        <taxon>Magnoliopsida</taxon>
        <taxon>Liliopsida</taxon>
        <taxon>Poales</taxon>
        <taxon>Poaceae</taxon>
        <taxon>BOP clade</taxon>
        <taxon>Pooideae</taxon>
        <taxon>Poodae</taxon>
        <taxon>Poeae</taxon>
        <taxon>Poeae Chloroplast Group 1 (Aveneae type)</taxon>
        <taxon>Aveninae</taxon>
        <taxon>Avena</taxon>
    </lineage>
</organism>
<keyword evidence="2" id="KW-1185">Reference proteome</keyword>
<dbReference type="Proteomes" id="UP001732700">
    <property type="component" value="Chromosome 7D"/>
</dbReference>
<evidence type="ECO:0000313" key="2">
    <source>
        <dbReference type="Proteomes" id="UP001732700"/>
    </source>
</evidence>
<protein>
    <submittedName>
        <fullName evidence="1">Uncharacterized protein</fullName>
    </submittedName>
</protein>
<reference evidence="1" key="1">
    <citation type="submission" date="2021-05" db="EMBL/GenBank/DDBJ databases">
        <authorList>
            <person name="Scholz U."/>
            <person name="Mascher M."/>
            <person name="Fiebig A."/>
        </authorList>
    </citation>
    <scope>NUCLEOTIDE SEQUENCE [LARGE SCALE GENOMIC DNA]</scope>
</reference>
<evidence type="ECO:0000313" key="1">
    <source>
        <dbReference type="EnsemblPlants" id="AVESA.00010b.r2.7DG1341300.1.CDS"/>
    </source>
</evidence>
<reference evidence="1" key="2">
    <citation type="submission" date="2025-09" db="UniProtKB">
        <authorList>
            <consortium name="EnsemblPlants"/>
        </authorList>
    </citation>
    <scope>IDENTIFICATION</scope>
</reference>
<dbReference type="EnsemblPlants" id="AVESA.00010b.r2.7DG1341300.1">
    <property type="protein sequence ID" value="AVESA.00010b.r2.7DG1341300.1.CDS"/>
    <property type="gene ID" value="AVESA.00010b.r2.7DG1341300"/>
</dbReference>